<dbReference type="PANTHER" id="PTHR43283">
    <property type="entry name" value="BETA-LACTAMASE-RELATED"/>
    <property type="match status" value="1"/>
</dbReference>
<name>A0A9X2XAB7_9HYPH</name>
<dbReference type="PANTHER" id="PTHR43283:SF7">
    <property type="entry name" value="BETA-LACTAMASE-RELATED DOMAIN-CONTAINING PROTEIN"/>
    <property type="match status" value="1"/>
</dbReference>
<dbReference type="EMBL" id="JAODNV010000010">
    <property type="protein sequence ID" value="MCT8990585.1"/>
    <property type="molecule type" value="Genomic_DNA"/>
</dbReference>
<dbReference type="RefSeq" id="WP_261515467.1">
    <property type="nucleotide sequence ID" value="NZ_JAODNV010000010.1"/>
</dbReference>
<keyword evidence="3" id="KW-1185">Reference proteome</keyword>
<evidence type="ECO:0000313" key="2">
    <source>
        <dbReference type="EMBL" id="MCT8990585.1"/>
    </source>
</evidence>
<dbReference type="AlphaFoldDB" id="A0A9X2XAB7"/>
<dbReference type="Pfam" id="PF00144">
    <property type="entry name" value="Beta-lactamase"/>
    <property type="match status" value="1"/>
</dbReference>
<sequence>MRIAVSIAKSLAGLFALAMLAGLAWLWISPPDLIRLGSSYAAKIICSNALLAGRDPDEVLTLDVQAPGHPLFKLMQAEVEEDEARVRAALLGVFGSGYAVFREGMGCASIPEEDFELAGQRAVNRPPGIANPSLWPVGDRVEPAPGAAVASVVNDPLLTGPGMRAVVIVRNGRIIAESYGPGFTHDMPLLGWSMTKAVNAAIAGTVAADGRLSVDDGNLFPAWSEDGRADITLGHLLGMESGLAFNEYYGGVTDVTRMLYLEPDMAAFAADKPLLHPPGMHFAYSSGSSILAARVWQNAIGDAEAALEWPYRMLFAPLGMDTAVLETDAHGTFAGSSYLYASARDWARFGLLLLREGVWQGRRILPEGWVEWMRTPTEASGGEYGRGIWLHGPRINEPPDSDPDAGFELPEDAYWLIGHDGQTMTIVPSLRLIVLRMGLTPTRLGYKPQALVEAVVKALDVSEGGGTVTGP</sequence>
<dbReference type="InterPro" id="IPR001466">
    <property type="entry name" value="Beta-lactam-related"/>
</dbReference>
<proteinExistence type="predicted"/>
<reference evidence="2" key="1">
    <citation type="submission" date="2022-08" db="EMBL/GenBank/DDBJ databases">
        <title>Chelativorans sichuanense sp. nov., a paraffin oil-degrading bacterium isolated from a mixture of oil-based drill cuttings and paddy soil.</title>
        <authorList>
            <person name="Yu J."/>
            <person name="Liu H."/>
            <person name="Chen Q."/>
        </authorList>
    </citation>
    <scope>NUCLEOTIDE SEQUENCE</scope>
    <source>
        <strain evidence="2">SCAU 2101</strain>
    </source>
</reference>
<accession>A0A9X2XAB7</accession>
<feature type="domain" description="Beta-lactamase-related" evidence="1">
    <location>
        <begin position="165"/>
        <end position="435"/>
    </location>
</feature>
<protein>
    <submittedName>
        <fullName evidence="2">Beta-lactamase family protein</fullName>
    </submittedName>
</protein>
<organism evidence="2 3">
    <name type="scientific">Chelativorans petroleitrophicus</name>
    <dbReference type="NCBI Taxonomy" id="2975484"/>
    <lineage>
        <taxon>Bacteria</taxon>
        <taxon>Pseudomonadati</taxon>
        <taxon>Pseudomonadota</taxon>
        <taxon>Alphaproteobacteria</taxon>
        <taxon>Hyphomicrobiales</taxon>
        <taxon>Phyllobacteriaceae</taxon>
        <taxon>Chelativorans</taxon>
    </lineage>
</organism>
<comment type="caution">
    <text evidence="2">The sequence shown here is derived from an EMBL/GenBank/DDBJ whole genome shotgun (WGS) entry which is preliminary data.</text>
</comment>
<dbReference type="InterPro" id="IPR050789">
    <property type="entry name" value="Diverse_Enzym_Activities"/>
</dbReference>
<evidence type="ECO:0000259" key="1">
    <source>
        <dbReference type="Pfam" id="PF00144"/>
    </source>
</evidence>
<dbReference type="Gene3D" id="3.40.710.10">
    <property type="entry name" value="DD-peptidase/beta-lactamase superfamily"/>
    <property type="match status" value="1"/>
</dbReference>
<evidence type="ECO:0000313" key="3">
    <source>
        <dbReference type="Proteomes" id="UP001149009"/>
    </source>
</evidence>
<dbReference type="InterPro" id="IPR012338">
    <property type="entry name" value="Beta-lactam/transpept-like"/>
</dbReference>
<gene>
    <name evidence="2" type="ORF">NYR54_09815</name>
</gene>
<dbReference type="Proteomes" id="UP001149009">
    <property type="component" value="Unassembled WGS sequence"/>
</dbReference>
<dbReference type="SUPFAM" id="SSF56601">
    <property type="entry name" value="beta-lactamase/transpeptidase-like"/>
    <property type="match status" value="1"/>
</dbReference>